<evidence type="ECO:0000259" key="22">
    <source>
        <dbReference type="PROSITE" id="PS50171"/>
    </source>
</evidence>
<keyword evidence="14" id="KW-0325">Glycoprotein</keyword>
<feature type="chain" id="PRO_5006874862" evidence="20">
    <location>
        <begin position="25"/>
        <end position="851"/>
    </location>
</feature>
<dbReference type="SUPFAM" id="SSF90112">
    <property type="entry name" value="Neurotransmitter-gated ion-channel transmembrane pore"/>
    <property type="match status" value="1"/>
</dbReference>
<proteinExistence type="inferred from homology"/>
<keyword evidence="10" id="KW-0862">Zinc</keyword>
<comment type="subcellular location">
    <subcellularLocation>
        <location evidence="3">Cell membrane</location>
    </subcellularLocation>
    <subcellularLocation>
        <location evidence="2">Membrane</location>
        <topology evidence="2">Multi-pass membrane protein</topology>
    </subcellularLocation>
    <subcellularLocation>
        <location evidence="1">Nucleus</location>
    </subcellularLocation>
</comment>
<dbReference type="eggNOG" id="KOG0150">
    <property type="taxonomic scope" value="Eukaryota"/>
</dbReference>
<dbReference type="eggNOG" id="KOG3644">
    <property type="taxonomic scope" value="Eukaryota"/>
</dbReference>
<keyword evidence="12" id="KW-0406">Ion transport</keyword>
<dbReference type="InterPro" id="IPR001202">
    <property type="entry name" value="WW_dom"/>
</dbReference>
<name>A0A0V1AZX8_TRISP</name>
<feature type="signal peptide" evidence="20">
    <location>
        <begin position="1"/>
        <end position="24"/>
    </location>
</feature>
<dbReference type="InterPro" id="IPR013085">
    <property type="entry name" value="U1-CZ_Znf_C2H2"/>
</dbReference>
<dbReference type="CDD" id="cd18990">
    <property type="entry name" value="LGIC_ECD_GABAAR"/>
    <property type="match status" value="1"/>
</dbReference>
<keyword evidence="7" id="KW-0479">Metal-binding</keyword>
<feature type="transmembrane region" description="Helical" evidence="19">
    <location>
        <begin position="301"/>
        <end position="325"/>
    </location>
</feature>
<keyword evidence="9" id="KW-0863">Zinc-finger</keyword>
<dbReference type="PROSITE" id="PS50171">
    <property type="entry name" value="ZF_MATRIN"/>
    <property type="match status" value="1"/>
</dbReference>
<keyword evidence="11 19" id="KW-1133">Transmembrane helix</keyword>
<dbReference type="InParanoid" id="A0A0V1AZX8"/>
<dbReference type="CDD" id="cd00201">
    <property type="entry name" value="WW"/>
    <property type="match status" value="1"/>
</dbReference>
<comment type="similarity">
    <text evidence="17">Belongs to the ligand-gated ion channel (TC 1.A.9) family.</text>
</comment>
<evidence type="ECO:0000256" key="15">
    <source>
        <dbReference type="ARBA" id="ARBA00023242"/>
    </source>
</evidence>
<dbReference type="GO" id="GO:0004888">
    <property type="term" value="F:transmembrane signaling receptor activity"/>
    <property type="evidence" value="ECO:0007669"/>
    <property type="project" value="InterPro"/>
</dbReference>
<feature type="compositionally biased region" description="Basic and acidic residues" evidence="18">
    <location>
        <begin position="805"/>
        <end position="818"/>
    </location>
</feature>
<evidence type="ECO:0000256" key="14">
    <source>
        <dbReference type="ARBA" id="ARBA00023180"/>
    </source>
</evidence>
<comment type="caution">
    <text evidence="23">The sequence shown here is derived from an EMBL/GenBank/DDBJ whole genome shotgun (WGS) entry which is preliminary data.</text>
</comment>
<dbReference type="CDD" id="cd19049">
    <property type="entry name" value="LGIC_TM_anion"/>
    <property type="match status" value="1"/>
</dbReference>
<evidence type="ECO:0000313" key="23">
    <source>
        <dbReference type="EMBL" id="KRY30288.1"/>
    </source>
</evidence>
<dbReference type="PRINTS" id="PR00253">
    <property type="entry name" value="GABAARECEPTR"/>
</dbReference>
<feature type="domain" description="WW" evidence="21">
    <location>
        <begin position="650"/>
        <end position="677"/>
    </location>
</feature>
<dbReference type="InterPro" id="IPR006201">
    <property type="entry name" value="Neur_channel"/>
</dbReference>
<dbReference type="Pfam" id="PF00397">
    <property type="entry name" value="WW"/>
    <property type="match status" value="1"/>
</dbReference>
<evidence type="ECO:0000256" key="11">
    <source>
        <dbReference type="ARBA" id="ARBA00022989"/>
    </source>
</evidence>
<evidence type="ECO:0000256" key="18">
    <source>
        <dbReference type="SAM" id="MobiDB-lite"/>
    </source>
</evidence>
<dbReference type="InterPro" id="IPR036020">
    <property type="entry name" value="WW_dom_sf"/>
</dbReference>
<dbReference type="InterPro" id="IPR006202">
    <property type="entry name" value="Neur_chan_lig-bd"/>
</dbReference>
<evidence type="ECO:0000256" key="20">
    <source>
        <dbReference type="SAM" id="SignalP"/>
    </source>
</evidence>
<keyword evidence="13 19" id="KW-0472">Membrane</keyword>
<dbReference type="InterPro" id="IPR036719">
    <property type="entry name" value="Neuro-gated_channel_TM_sf"/>
</dbReference>
<dbReference type="InterPro" id="IPR038050">
    <property type="entry name" value="Neuro_actylchol_rec"/>
</dbReference>
<dbReference type="EMBL" id="JYDH01000145">
    <property type="protein sequence ID" value="KRY30288.1"/>
    <property type="molecule type" value="Genomic_DNA"/>
</dbReference>
<evidence type="ECO:0000256" key="12">
    <source>
        <dbReference type="ARBA" id="ARBA00023065"/>
    </source>
</evidence>
<dbReference type="PROSITE" id="PS50020">
    <property type="entry name" value="WW_DOMAIN_2"/>
    <property type="match status" value="1"/>
</dbReference>
<dbReference type="GO" id="GO:0008270">
    <property type="term" value="F:zinc ion binding"/>
    <property type="evidence" value="ECO:0007669"/>
    <property type="project" value="UniProtKB-KW"/>
</dbReference>
<dbReference type="SMART" id="SM00451">
    <property type="entry name" value="ZnF_U1"/>
    <property type="match status" value="1"/>
</dbReference>
<dbReference type="SUPFAM" id="SSF63712">
    <property type="entry name" value="Nicotinic receptor ligand binding domain-like"/>
    <property type="match status" value="1"/>
</dbReference>
<dbReference type="GO" id="GO:0005886">
    <property type="term" value="C:plasma membrane"/>
    <property type="evidence" value="ECO:0007669"/>
    <property type="project" value="UniProtKB-SubCell"/>
</dbReference>
<evidence type="ECO:0000256" key="3">
    <source>
        <dbReference type="ARBA" id="ARBA00004236"/>
    </source>
</evidence>
<dbReference type="GO" id="GO:0005230">
    <property type="term" value="F:extracellular ligand-gated monoatomic ion channel activity"/>
    <property type="evidence" value="ECO:0007669"/>
    <property type="project" value="InterPro"/>
</dbReference>
<dbReference type="PANTHER" id="PTHR18945">
    <property type="entry name" value="NEUROTRANSMITTER GATED ION CHANNEL"/>
    <property type="match status" value="1"/>
</dbReference>
<dbReference type="Pfam" id="PF06220">
    <property type="entry name" value="zf-U1"/>
    <property type="match status" value="1"/>
</dbReference>
<dbReference type="InterPro" id="IPR006028">
    <property type="entry name" value="GABAA/Glycine_rcpt"/>
</dbReference>
<keyword evidence="24" id="KW-1185">Reference proteome</keyword>
<evidence type="ECO:0000259" key="21">
    <source>
        <dbReference type="PROSITE" id="PS50020"/>
    </source>
</evidence>
<keyword evidence="5" id="KW-1003">Cell membrane</keyword>
<evidence type="ECO:0000256" key="19">
    <source>
        <dbReference type="SAM" id="Phobius"/>
    </source>
</evidence>
<dbReference type="Gene3D" id="3.30.160.60">
    <property type="entry name" value="Classic Zinc Finger"/>
    <property type="match status" value="1"/>
</dbReference>
<evidence type="ECO:0000313" key="24">
    <source>
        <dbReference type="Proteomes" id="UP000054776"/>
    </source>
</evidence>
<dbReference type="GO" id="GO:0005634">
    <property type="term" value="C:nucleus"/>
    <property type="evidence" value="ECO:0007669"/>
    <property type="project" value="UniProtKB-SubCell"/>
</dbReference>
<evidence type="ECO:0000256" key="17">
    <source>
        <dbReference type="ARBA" id="ARBA00061606"/>
    </source>
</evidence>
<dbReference type="InterPro" id="IPR000690">
    <property type="entry name" value="Matrin/U1-C_Znf_C2H2"/>
</dbReference>
<keyword evidence="15" id="KW-0539">Nucleus</keyword>
<feature type="domain" description="Matrin-type" evidence="22">
    <location>
        <begin position="538"/>
        <end position="569"/>
    </location>
</feature>
<protein>
    <submittedName>
        <fullName evidence="23">Ligand-gated ion channel 50</fullName>
    </submittedName>
</protein>
<keyword evidence="4" id="KW-0813">Transport</keyword>
<dbReference type="Gene3D" id="2.20.70.10">
    <property type="match status" value="1"/>
</dbReference>
<dbReference type="InterPro" id="IPR003604">
    <property type="entry name" value="Matrin/U1-like-C_Znf_C2H2"/>
</dbReference>
<reference evidence="23 24" key="1">
    <citation type="submission" date="2015-01" db="EMBL/GenBank/DDBJ databases">
        <title>Evolution of Trichinella species and genotypes.</title>
        <authorList>
            <person name="Korhonen P.K."/>
            <person name="Edoardo P."/>
            <person name="Giuseppe L.R."/>
            <person name="Gasser R.B."/>
        </authorList>
    </citation>
    <scope>NUCLEOTIDE SEQUENCE [LARGE SCALE GENOMIC DNA]</scope>
    <source>
        <strain evidence="23">ISS3</strain>
    </source>
</reference>
<evidence type="ECO:0000256" key="9">
    <source>
        <dbReference type="ARBA" id="ARBA00022771"/>
    </source>
</evidence>
<dbReference type="FunFam" id="2.70.170.10:FF:000035">
    <property type="entry name" value="Ligand-Gated ion Channel"/>
    <property type="match status" value="1"/>
</dbReference>
<dbReference type="OrthoDB" id="442503at2759"/>
<keyword evidence="6 19" id="KW-0812">Transmembrane</keyword>
<dbReference type="PROSITE" id="PS01159">
    <property type="entry name" value="WW_DOMAIN_1"/>
    <property type="match status" value="1"/>
</dbReference>
<dbReference type="Gene3D" id="2.70.170.10">
    <property type="entry name" value="Neurotransmitter-gated ion-channel ligand-binding domain"/>
    <property type="match status" value="1"/>
</dbReference>
<evidence type="ECO:0000256" key="8">
    <source>
        <dbReference type="ARBA" id="ARBA00022729"/>
    </source>
</evidence>
<evidence type="ECO:0000256" key="13">
    <source>
        <dbReference type="ARBA" id="ARBA00023136"/>
    </source>
</evidence>
<evidence type="ECO:0000256" key="10">
    <source>
        <dbReference type="ARBA" id="ARBA00022833"/>
    </source>
</evidence>
<dbReference type="Gene3D" id="1.20.58.390">
    <property type="entry name" value="Neurotransmitter-gated ion-channel transmembrane domain"/>
    <property type="match status" value="1"/>
</dbReference>
<evidence type="ECO:0000256" key="5">
    <source>
        <dbReference type="ARBA" id="ARBA00022475"/>
    </source>
</evidence>
<dbReference type="SUPFAM" id="SSF51045">
    <property type="entry name" value="WW domain"/>
    <property type="match status" value="1"/>
</dbReference>
<dbReference type="Pfam" id="PF02931">
    <property type="entry name" value="Neur_chan_LBD"/>
    <property type="match status" value="1"/>
</dbReference>
<evidence type="ECO:0000256" key="1">
    <source>
        <dbReference type="ARBA" id="ARBA00004123"/>
    </source>
</evidence>
<dbReference type="GO" id="GO:0003676">
    <property type="term" value="F:nucleic acid binding"/>
    <property type="evidence" value="ECO:0007669"/>
    <property type="project" value="InterPro"/>
</dbReference>
<organism evidence="23 24">
    <name type="scientific">Trichinella spiralis</name>
    <name type="common">Trichina worm</name>
    <dbReference type="NCBI Taxonomy" id="6334"/>
    <lineage>
        <taxon>Eukaryota</taxon>
        <taxon>Metazoa</taxon>
        <taxon>Ecdysozoa</taxon>
        <taxon>Nematoda</taxon>
        <taxon>Enoplea</taxon>
        <taxon>Dorylaimia</taxon>
        <taxon>Trichinellida</taxon>
        <taxon>Trichinellidae</taxon>
        <taxon>Trichinella</taxon>
    </lineage>
</organism>
<dbReference type="Pfam" id="PF02932">
    <property type="entry name" value="Neur_chan_memb"/>
    <property type="match status" value="1"/>
</dbReference>
<dbReference type="AlphaFoldDB" id="A0A0V1AZX8"/>
<evidence type="ECO:0000256" key="2">
    <source>
        <dbReference type="ARBA" id="ARBA00004141"/>
    </source>
</evidence>
<keyword evidence="8 20" id="KW-0732">Signal</keyword>
<evidence type="ECO:0000256" key="6">
    <source>
        <dbReference type="ARBA" id="ARBA00022692"/>
    </source>
</evidence>
<evidence type="ECO:0000256" key="4">
    <source>
        <dbReference type="ARBA" id="ARBA00022448"/>
    </source>
</evidence>
<dbReference type="PRINTS" id="PR00252">
    <property type="entry name" value="NRIONCHANNEL"/>
</dbReference>
<dbReference type="Proteomes" id="UP000054776">
    <property type="component" value="Unassembled WGS sequence"/>
</dbReference>
<feature type="region of interest" description="Disordered" evidence="18">
    <location>
        <begin position="801"/>
        <end position="851"/>
    </location>
</feature>
<accession>A0A0V1AZX8</accession>
<evidence type="ECO:0000256" key="7">
    <source>
        <dbReference type="ARBA" id="ARBA00022723"/>
    </source>
</evidence>
<evidence type="ECO:0000256" key="16">
    <source>
        <dbReference type="ARBA" id="ARBA00023303"/>
    </source>
</evidence>
<dbReference type="InterPro" id="IPR006029">
    <property type="entry name" value="Neurotrans-gated_channel_TM"/>
</dbReference>
<feature type="transmembrane region" description="Helical" evidence="19">
    <location>
        <begin position="238"/>
        <end position="260"/>
    </location>
</feature>
<dbReference type="InterPro" id="IPR036734">
    <property type="entry name" value="Neur_chan_lig-bd_sf"/>
</dbReference>
<dbReference type="SMART" id="SM00456">
    <property type="entry name" value="WW"/>
    <property type="match status" value="1"/>
</dbReference>
<sequence>MLHRIVFFLWQLWMLSKLGMTVQSEALCKNDSWIVDELLRVHHKNQLPTGGKVLVEIELWVQEISKINELRSEFELDIYMTEAWNDPSLAFNHLNPCKGNLSLDSNTLLKRLWNPSCCFVNSKSASVHRSPFTNIFLMIYSNGTVWVNYRIKLTGPCEKDLKTFPIDRQRCFLTYESFTYNADEVQLKWIDVNPITLLKEIRLPDYKLIDYSALHVQRNYPPGRWHELTATFTFQRQYGFYILQAYVPAYLVVLISWISFFLDADMIQPRTMLGVHSLLALTFQFGSILTDLPKTSDVKAIDVWILCCMAFIFCSLLELAAVGYLTRNNINNTLKCECSWLCWKCPVLTAKKIDGVLIAQNSVELKLVEFRSPIYASSTMQASRSYIFGVLCLLSHNESFSNDDLKQPAELCTDNKPTVVDSKVDIPLTTLTAEFLKNNIINIAQIMDQFIQQDPVDKRSYKSRRDVLEMISYYQEILHEKKYFDDDECNVTTIICEEKFLLIYFRFILLHDSRNFTCSSSAQPVARMTEYWKSVPKKYCEICKCFYYDNKPSIQKHEQGARHKANVALKLRHVARQGRLRLKEAVETKKIISSMEKEALTSYNKDVKHGYVPKLSSQTNAQGFTKKKTSSSASTRQFQDELAESAFAVWFESATPEGLLYYWNCATGESTWEQPAEGYVSLAAQQKQMNRREVALGLAPGSSSQMAIRKNAGVAQRPETFAAFEQKSLPLVKQEAPVIKQEEKYDAMLSSAYRTENEQSNEASVGHPYGEWQPVDKPIWNYCETDAETLDLMYQQSQSTASTSEWHEENETLFKERQNPITSVSSESSSAKVEFKKRKPNNTANRRIVIE</sequence>
<gene>
    <name evidence="23" type="primary">lgc-50</name>
    <name evidence="23" type="ORF">T01_15009</name>
</gene>
<keyword evidence="16" id="KW-0407">Ion channel</keyword>